<dbReference type="Pfam" id="PF02771">
    <property type="entry name" value="Acyl-CoA_dh_N"/>
    <property type="match status" value="1"/>
</dbReference>
<evidence type="ECO:0000256" key="9">
    <source>
        <dbReference type="ARBA" id="ARBA00042660"/>
    </source>
</evidence>
<dbReference type="PANTHER" id="PTHR48083:SF20">
    <property type="entry name" value="LONG-CHAIN SPECIFIC ACYL-COA DEHYDROGENASE, MITOCHONDRIAL"/>
    <property type="match status" value="1"/>
</dbReference>
<reference evidence="12 13" key="1">
    <citation type="journal article" date="2019" name="Emerg. Microbes Infect.">
        <title>Comprehensive subspecies identification of 175 nontuberculous mycobacteria species based on 7547 genomic profiles.</title>
        <authorList>
            <person name="Matsumoto Y."/>
            <person name="Kinjo T."/>
            <person name="Motooka D."/>
            <person name="Nabeya D."/>
            <person name="Jung N."/>
            <person name="Uechi K."/>
            <person name="Horii T."/>
            <person name="Iida T."/>
            <person name="Fujita J."/>
            <person name="Nakamura S."/>
        </authorList>
    </citation>
    <scope>NUCLEOTIDE SEQUENCE [LARGE SCALE GENOMIC DNA]</scope>
    <source>
        <strain evidence="12 13">JCM 14738</strain>
    </source>
</reference>
<dbReference type="FunFam" id="2.40.110.10:FF:000002">
    <property type="entry name" value="Acyl-CoA dehydrogenase fadE12"/>
    <property type="match status" value="1"/>
</dbReference>
<evidence type="ECO:0000256" key="10">
    <source>
        <dbReference type="ARBA" id="ARBA00052546"/>
    </source>
</evidence>
<dbReference type="OrthoDB" id="8876745at2"/>
<comment type="cofactor">
    <cofactor evidence="1 11">
        <name>FAD</name>
        <dbReference type="ChEBI" id="CHEBI:57692"/>
    </cofactor>
</comment>
<dbReference type="SUPFAM" id="SSF47203">
    <property type="entry name" value="Acyl-CoA dehydrogenase C-terminal domain-like"/>
    <property type="match status" value="1"/>
</dbReference>
<dbReference type="Gene3D" id="2.40.110.10">
    <property type="entry name" value="Butyryl-CoA Dehydrogenase, subunit A, domain 2"/>
    <property type="match status" value="1"/>
</dbReference>
<evidence type="ECO:0000313" key="13">
    <source>
        <dbReference type="Proteomes" id="UP000467385"/>
    </source>
</evidence>
<dbReference type="GO" id="GO:0005737">
    <property type="term" value="C:cytoplasm"/>
    <property type="evidence" value="ECO:0007669"/>
    <property type="project" value="TreeGrafter"/>
</dbReference>
<evidence type="ECO:0000256" key="3">
    <source>
        <dbReference type="ARBA" id="ARBA00009347"/>
    </source>
</evidence>
<dbReference type="InterPro" id="IPR036250">
    <property type="entry name" value="AcylCo_DH-like_C"/>
</dbReference>
<evidence type="ECO:0000256" key="5">
    <source>
        <dbReference type="ARBA" id="ARBA00022827"/>
    </source>
</evidence>
<evidence type="ECO:0000256" key="2">
    <source>
        <dbReference type="ARBA" id="ARBA00005102"/>
    </source>
</evidence>
<keyword evidence="4 11" id="KW-0285">Flavoprotein</keyword>
<dbReference type="Gene3D" id="1.20.140.10">
    <property type="entry name" value="Butyryl-CoA Dehydrogenase, subunit A, domain 3"/>
    <property type="match status" value="1"/>
</dbReference>
<dbReference type="Pfam" id="PF00441">
    <property type="entry name" value="Acyl-CoA_dh_1"/>
    <property type="match status" value="1"/>
</dbReference>
<dbReference type="InterPro" id="IPR037069">
    <property type="entry name" value="AcylCoA_DH/ox_N_sf"/>
</dbReference>
<dbReference type="SUPFAM" id="SSF56645">
    <property type="entry name" value="Acyl-CoA dehydrogenase NM domain-like"/>
    <property type="match status" value="1"/>
</dbReference>
<name>A0A1X1SSE1_9MYCO</name>
<evidence type="ECO:0000256" key="11">
    <source>
        <dbReference type="RuleBase" id="RU362125"/>
    </source>
</evidence>
<dbReference type="EMBL" id="AP022613">
    <property type="protein sequence ID" value="BBZ39487.1"/>
    <property type="molecule type" value="Genomic_DNA"/>
</dbReference>
<dbReference type="PANTHER" id="PTHR48083">
    <property type="entry name" value="MEDIUM-CHAIN SPECIFIC ACYL-COA DEHYDROGENASE, MITOCHONDRIAL-RELATED"/>
    <property type="match status" value="1"/>
</dbReference>
<keyword evidence="5 11" id="KW-0274">FAD</keyword>
<proteinExistence type="inferred from homology"/>
<dbReference type="InterPro" id="IPR009075">
    <property type="entry name" value="AcylCo_DH/oxidase_C"/>
</dbReference>
<evidence type="ECO:0000256" key="4">
    <source>
        <dbReference type="ARBA" id="ARBA00022630"/>
    </source>
</evidence>
<evidence type="ECO:0000313" key="12">
    <source>
        <dbReference type="EMBL" id="BBZ39487.1"/>
    </source>
</evidence>
<dbReference type="InterPro" id="IPR046373">
    <property type="entry name" value="Acyl-CoA_Oxase/DH_mid-dom_sf"/>
</dbReference>
<dbReference type="InterPro" id="IPR050741">
    <property type="entry name" value="Acyl-CoA_dehydrogenase"/>
</dbReference>
<gene>
    <name evidence="12" type="ORF">MCNS_25500</name>
</gene>
<dbReference type="GO" id="GO:0050660">
    <property type="term" value="F:flavin adenine dinucleotide binding"/>
    <property type="evidence" value="ECO:0007669"/>
    <property type="project" value="InterPro"/>
</dbReference>
<dbReference type="RefSeq" id="WP_085236420.1">
    <property type="nucleotide sequence ID" value="NZ_AP022613.1"/>
</dbReference>
<dbReference type="PIRSF" id="PIRSF016578">
    <property type="entry name" value="HsaA"/>
    <property type="match status" value="1"/>
</dbReference>
<dbReference type="InterPro" id="IPR006089">
    <property type="entry name" value="Acyl-CoA_DH_CS"/>
</dbReference>
<dbReference type="InterPro" id="IPR009100">
    <property type="entry name" value="AcylCoA_DH/oxidase_NM_dom_sf"/>
</dbReference>
<keyword evidence="6 11" id="KW-0560">Oxidoreductase</keyword>
<evidence type="ECO:0000256" key="6">
    <source>
        <dbReference type="ARBA" id="ARBA00023002"/>
    </source>
</evidence>
<evidence type="ECO:0000256" key="1">
    <source>
        <dbReference type="ARBA" id="ARBA00001974"/>
    </source>
</evidence>
<comment type="catalytic activity">
    <reaction evidence="10">
        <text>a 2,3-saturated acyl-CoA + A = a 2,3-dehydroacyl-CoA + AH2</text>
        <dbReference type="Rhea" id="RHEA:48608"/>
        <dbReference type="ChEBI" id="CHEBI:13193"/>
        <dbReference type="ChEBI" id="CHEBI:17499"/>
        <dbReference type="ChEBI" id="CHEBI:60015"/>
        <dbReference type="ChEBI" id="CHEBI:65111"/>
    </reaction>
</comment>
<keyword evidence="13" id="KW-1185">Reference proteome</keyword>
<dbReference type="Proteomes" id="UP000467385">
    <property type="component" value="Chromosome"/>
</dbReference>
<dbReference type="GO" id="GO:0003995">
    <property type="term" value="F:acyl-CoA dehydrogenase activity"/>
    <property type="evidence" value="ECO:0007669"/>
    <property type="project" value="InterPro"/>
</dbReference>
<sequence length="383" mass="41980">MNTTYTSAWRDDEVNALGELADKFFAKSLVPHRDRFEAQQHVDREVWREAGRLGLLCCSIPEEYGGGGGSFAHDLAVIEAQGRALDSGWGNSVHSGIVAHYFLAYGTEEQRRRWLPKMASGEMITAIAMTEPGAGSDLKNIKTTALRDGDDYIINGAKTFISNGSVADLIVVVAKTDPKAGAKGVSLIIAETAGLAGFTRGRILDKVGQHGADTSELFFENARVPTDNLLGGVEGKGFAQLMTQLAQERLTIATSAVVATEVAVAETIAYTKSRNAFDQTIFDFQNTKFTLAECQTQAHVARVFLDSCIERHLRGELDATTAAMAKWWLTEQQCQVIDRCLQLFGGYGYMREYPIARMYEDARVQKIYGGANEVMKEIIARSL</sequence>
<dbReference type="PROSITE" id="PS00073">
    <property type="entry name" value="ACYL_COA_DH_2"/>
    <property type="match status" value="1"/>
</dbReference>
<dbReference type="InterPro" id="IPR006091">
    <property type="entry name" value="Acyl-CoA_Oxase/DH_mid-dom"/>
</dbReference>
<comment type="pathway">
    <text evidence="2">Siderophore biosynthesis; mycobactin biosynthesis.</text>
</comment>
<protein>
    <recommendedName>
        <fullName evidence="8">Acyl-[acyl-carrier-protein] dehydrogenase MbtN</fullName>
    </recommendedName>
    <alternativeName>
        <fullName evidence="9">Mycobactin synthase protein N</fullName>
    </alternativeName>
</protein>
<evidence type="ECO:0000256" key="7">
    <source>
        <dbReference type="ARBA" id="ARBA00037085"/>
    </source>
</evidence>
<dbReference type="Gene3D" id="1.10.540.10">
    <property type="entry name" value="Acyl-CoA dehydrogenase/oxidase, N-terminal domain"/>
    <property type="match status" value="1"/>
</dbReference>
<dbReference type="Pfam" id="PF02770">
    <property type="entry name" value="Acyl-CoA_dh_M"/>
    <property type="match status" value="1"/>
</dbReference>
<comment type="function">
    <text evidence="7">Catalyzes the dehydrogenation at the alpha-beta position of ACP-bound acyl chains. This results in the introduction of a double bond in the lipidic chain, which is further transferred to the epsilon-amino group of lysine residue in the mycobactin core by MbtK.</text>
</comment>
<dbReference type="FunFam" id="1.20.140.10:FF:000001">
    <property type="entry name" value="Acyl-CoA dehydrogenase"/>
    <property type="match status" value="1"/>
</dbReference>
<accession>A0A1X1SSE1</accession>
<dbReference type="AlphaFoldDB" id="A0A1X1SSE1"/>
<comment type="similarity">
    <text evidence="3 11">Belongs to the acyl-CoA dehydrogenase family.</text>
</comment>
<dbReference type="GO" id="GO:0033539">
    <property type="term" value="P:fatty acid beta-oxidation using acyl-CoA dehydrogenase"/>
    <property type="evidence" value="ECO:0007669"/>
    <property type="project" value="TreeGrafter"/>
</dbReference>
<evidence type="ECO:0000256" key="8">
    <source>
        <dbReference type="ARBA" id="ARBA00040394"/>
    </source>
</evidence>
<dbReference type="STRING" id="44010.AWC00_27780"/>
<dbReference type="InterPro" id="IPR013786">
    <property type="entry name" value="AcylCoA_DH/ox_N"/>
</dbReference>
<organism evidence="12 13">
    <name type="scientific">Mycobacterium conspicuum</name>
    <dbReference type="NCBI Taxonomy" id="44010"/>
    <lineage>
        <taxon>Bacteria</taxon>
        <taxon>Bacillati</taxon>
        <taxon>Actinomycetota</taxon>
        <taxon>Actinomycetes</taxon>
        <taxon>Mycobacteriales</taxon>
        <taxon>Mycobacteriaceae</taxon>
        <taxon>Mycobacterium</taxon>
    </lineage>
</organism>